<keyword evidence="2" id="KW-1185">Reference proteome</keyword>
<name>A0A4D6DX26_9CAUD</name>
<proteinExistence type="predicted"/>
<evidence type="ECO:0000313" key="1">
    <source>
        <dbReference type="EMBL" id="QBZ70768.1"/>
    </source>
</evidence>
<sequence>MLSALNFLKDYGSESNLQIGLNVNSIFDLLTTSMIKGKDGVWYQNGGLMPINALAGGNNTQKTGRTVTDVAALLHRFHKAIILYGDTESTLDVSRLAEKVDELYGEEGYFEKYIEDQRFIYMPNSAGMDGTYYHNKIKEIYVNLMALSESKDKAEQEAYKELFFETPFWSKKLEKYIEERHPILFICDSVSEVNFDDLMFKQFEDGDIDAGGKKRTRDMEIGNLRRILMSDVCTLGPRVGVRSYWIAQSADVINMDGKPKEKDSTFLRHNKKLQAPKAILKLPHIGVEIIKGQVMKQTDHSAMYPRGKESTISSNAKQNPELVKYLTTVFRNKSGSSGGDLSFVASQELGIMPYLSMYDTLKEYGYFGLDGSAVRHACSLMPDTTIMRTTVRDLLEGENANKKLQRAIEIVFHYWYQTTFWDNFPDNWKMKPSELFEKGKEVGLDWDDVFENTVYYWCTNPEIKKTKHTLTIFELMEILVNGKKPYWKDKK</sequence>
<reference evidence="1 2" key="1">
    <citation type="submission" date="2019-03" db="EMBL/GenBank/DDBJ databases">
        <authorList>
            <person name="Kim S.G."/>
            <person name="Park S.C."/>
        </authorList>
    </citation>
    <scope>NUCLEOTIDE SEQUENCE [LARGE SCALE GENOMIC DNA]</scope>
</reference>
<organism evidence="1 2">
    <name type="scientific">Edwardsiella phage pEt-SU</name>
    <dbReference type="NCBI Taxonomy" id="2562142"/>
    <lineage>
        <taxon>Viruses</taxon>
        <taxon>Duplodnaviria</taxon>
        <taxon>Heunggongvirae</taxon>
        <taxon>Uroviricota</taxon>
        <taxon>Caudoviricetes</taxon>
        <taxon>Chimalliviridae</taxon>
        <taxon>Petsuvirus</taxon>
        <taxon>Petsuvirus pEtSU</taxon>
    </lineage>
</organism>
<dbReference type="Proteomes" id="UP000297195">
    <property type="component" value="Segment"/>
</dbReference>
<dbReference type="EMBL" id="MK689364">
    <property type="protein sequence ID" value="QBZ70768.1"/>
    <property type="molecule type" value="Genomic_DNA"/>
</dbReference>
<protein>
    <recommendedName>
        <fullName evidence="3">UvsX protein</fullName>
    </recommendedName>
</protein>
<gene>
    <name evidence="1" type="ORF">pETSU_187</name>
</gene>
<evidence type="ECO:0008006" key="3">
    <source>
        <dbReference type="Google" id="ProtNLM"/>
    </source>
</evidence>
<accession>A0A4D6DX26</accession>
<evidence type="ECO:0000313" key="2">
    <source>
        <dbReference type="Proteomes" id="UP000297195"/>
    </source>
</evidence>